<gene>
    <name evidence="1" type="ORF">S01H1_17798</name>
</gene>
<reference evidence="1" key="1">
    <citation type="journal article" date="2014" name="Front. Microbiol.">
        <title>High frequency of phylogenetically diverse reductive dehalogenase-homologous genes in deep subseafloor sedimentary metagenomes.</title>
        <authorList>
            <person name="Kawai M."/>
            <person name="Futagami T."/>
            <person name="Toyoda A."/>
            <person name="Takaki Y."/>
            <person name="Nishi S."/>
            <person name="Hori S."/>
            <person name="Arai W."/>
            <person name="Tsubouchi T."/>
            <person name="Morono Y."/>
            <person name="Uchiyama I."/>
            <person name="Ito T."/>
            <person name="Fujiyama A."/>
            <person name="Inagaki F."/>
            <person name="Takami H."/>
        </authorList>
    </citation>
    <scope>NUCLEOTIDE SEQUENCE</scope>
    <source>
        <strain evidence="1">Expedition CK06-06</strain>
    </source>
</reference>
<feature type="non-terminal residue" evidence="1">
    <location>
        <position position="1"/>
    </location>
</feature>
<dbReference type="EMBL" id="BARS01009467">
    <property type="protein sequence ID" value="GAF75052.1"/>
    <property type="molecule type" value="Genomic_DNA"/>
</dbReference>
<protein>
    <submittedName>
        <fullName evidence="1">Uncharacterized protein</fullName>
    </submittedName>
</protein>
<name>X0SGQ6_9ZZZZ</name>
<dbReference type="AlphaFoldDB" id="X0SGQ6"/>
<sequence>SWLMETNREGYTVDPEELTGAEADRAAYTVKTGKPAPVAPAPTSTKLGRFIAKQVGAQTPAPVAPAPPLTPDGPEEEWLQNSGYYERADDAAPAVPRTLPAHGAAIAAPLVVLVDARFAVAIVDAITLGDWLAPYIEKVEKMQEKPLYMLDLDYGKGDKFLAGVLTTAAPSTGLIMASSTHPRIGVALSALSNQGAVIIYGR</sequence>
<organism evidence="1">
    <name type="scientific">marine sediment metagenome</name>
    <dbReference type="NCBI Taxonomy" id="412755"/>
    <lineage>
        <taxon>unclassified sequences</taxon>
        <taxon>metagenomes</taxon>
        <taxon>ecological metagenomes</taxon>
    </lineage>
</organism>
<evidence type="ECO:0000313" key="1">
    <source>
        <dbReference type="EMBL" id="GAF75052.1"/>
    </source>
</evidence>
<comment type="caution">
    <text evidence="1">The sequence shown here is derived from an EMBL/GenBank/DDBJ whole genome shotgun (WGS) entry which is preliminary data.</text>
</comment>
<proteinExistence type="predicted"/>
<accession>X0SGQ6</accession>